<gene>
    <name evidence="2" type="ordered locus">DEHA2C00528g</name>
</gene>
<keyword evidence="1" id="KW-0812">Transmembrane</keyword>
<dbReference type="KEGG" id="dha:DEHA2C00528g"/>
<feature type="transmembrane region" description="Helical" evidence="1">
    <location>
        <begin position="68"/>
        <end position="87"/>
    </location>
</feature>
<feature type="transmembrane region" description="Helical" evidence="1">
    <location>
        <begin position="123"/>
        <end position="141"/>
    </location>
</feature>
<dbReference type="GeneID" id="2900710"/>
<organism evidence="2 3">
    <name type="scientific">Debaryomyces hansenii (strain ATCC 36239 / CBS 767 / BCRC 21394 / JCM 1990 / NBRC 0083 / IGC 2968)</name>
    <name type="common">Yeast</name>
    <name type="synonym">Torulaspora hansenii</name>
    <dbReference type="NCBI Taxonomy" id="284592"/>
    <lineage>
        <taxon>Eukaryota</taxon>
        <taxon>Fungi</taxon>
        <taxon>Dikarya</taxon>
        <taxon>Ascomycota</taxon>
        <taxon>Saccharomycotina</taxon>
        <taxon>Pichiomycetes</taxon>
        <taxon>Debaryomycetaceae</taxon>
        <taxon>Debaryomyces</taxon>
    </lineage>
</organism>
<sequence>MNKISKLKPFGPKLAMALKITCVTMLCLAILVVAQARNDSHDVSMPVKVVPDVEHPDSISSDLIKRNWAPAVLAGGSTLFAGIAVISYQLTKIACSPSILARLAVFTISVGVEYILFWAGITLLSVSVSSLLAFLLLDSLINP</sequence>
<keyword evidence="1" id="KW-1133">Transmembrane helix</keyword>
<name>Q6BVR6_DEBHA</name>
<proteinExistence type="predicted"/>
<dbReference type="VEuPathDB" id="FungiDB:DEHA2C00528g"/>
<evidence type="ECO:0000313" key="3">
    <source>
        <dbReference type="Proteomes" id="UP000000599"/>
    </source>
</evidence>
<accession>Q6BVR6</accession>
<dbReference type="HOGENOM" id="CLU_1806114_0_0_1"/>
<dbReference type="RefSeq" id="XP_457703.2">
    <property type="nucleotide sequence ID" value="XM_457703.1"/>
</dbReference>
<protein>
    <submittedName>
        <fullName evidence="2">DEHA2C00528p</fullName>
    </submittedName>
</protein>
<keyword evidence="1" id="KW-0472">Membrane</keyword>
<evidence type="ECO:0000256" key="1">
    <source>
        <dbReference type="SAM" id="Phobius"/>
    </source>
</evidence>
<evidence type="ECO:0000313" key="2">
    <source>
        <dbReference type="EMBL" id="CAG85725.2"/>
    </source>
</evidence>
<dbReference type="InParanoid" id="Q6BVR6"/>
<dbReference type="AlphaFoldDB" id="Q6BVR6"/>
<reference evidence="2 3" key="1">
    <citation type="journal article" date="2004" name="Nature">
        <title>Genome evolution in yeasts.</title>
        <authorList>
            <consortium name="Genolevures"/>
            <person name="Dujon B."/>
            <person name="Sherman D."/>
            <person name="Fischer G."/>
            <person name="Durrens P."/>
            <person name="Casaregola S."/>
            <person name="Lafontaine I."/>
            <person name="de Montigny J."/>
            <person name="Marck C."/>
            <person name="Neuveglise C."/>
            <person name="Talla E."/>
            <person name="Goffard N."/>
            <person name="Frangeul L."/>
            <person name="Aigle M."/>
            <person name="Anthouard V."/>
            <person name="Babour A."/>
            <person name="Barbe V."/>
            <person name="Barnay S."/>
            <person name="Blanchin S."/>
            <person name="Beckerich J.M."/>
            <person name="Beyne E."/>
            <person name="Bleykasten C."/>
            <person name="Boisrame A."/>
            <person name="Boyer J."/>
            <person name="Cattolico L."/>
            <person name="Confanioleri F."/>
            <person name="de Daruvar A."/>
            <person name="Despons L."/>
            <person name="Fabre E."/>
            <person name="Fairhead C."/>
            <person name="Ferry-Dumazet H."/>
            <person name="Groppi A."/>
            <person name="Hantraye F."/>
            <person name="Hennequin C."/>
            <person name="Jauniaux N."/>
            <person name="Joyet P."/>
            <person name="Kachouri R."/>
            <person name="Kerrest A."/>
            <person name="Koszul R."/>
            <person name="Lemaire M."/>
            <person name="Lesur I."/>
            <person name="Ma L."/>
            <person name="Muller H."/>
            <person name="Nicaud J.M."/>
            <person name="Nikolski M."/>
            <person name="Oztas S."/>
            <person name="Ozier-Kalogeropoulos O."/>
            <person name="Pellenz S."/>
            <person name="Potier S."/>
            <person name="Richard G.F."/>
            <person name="Straub M.L."/>
            <person name="Suleau A."/>
            <person name="Swennene D."/>
            <person name="Tekaia F."/>
            <person name="Wesolowski-Louvel M."/>
            <person name="Westhof E."/>
            <person name="Wirth B."/>
            <person name="Zeniou-Meyer M."/>
            <person name="Zivanovic I."/>
            <person name="Bolotin-Fukuhara M."/>
            <person name="Thierry A."/>
            <person name="Bouchier C."/>
            <person name="Caudron B."/>
            <person name="Scarpelli C."/>
            <person name="Gaillardin C."/>
            <person name="Weissenbach J."/>
            <person name="Wincker P."/>
            <person name="Souciet J.L."/>
        </authorList>
    </citation>
    <scope>NUCLEOTIDE SEQUENCE [LARGE SCALE GENOMIC DNA]</scope>
    <source>
        <strain evidence="3">ATCC 36239 / CBS 767 / BCRC 21394 / JCM 1990 / NBRC 0083 / IGC 2968</strain>
    </source>
</reference>
<dbReference type="EMBL" id="CR382135">
    <property type="protein sequence ID" value="CAG85725.2"/>
    <property type="molecule type" value="Genomic_DNA"/>
</dbReference>
<dbReference type="Proteomes" id="UP000000599">
    <property type="component" value="Chromosome C"/>
</dbReference>
<keyword evidence="3" id="KW-1185">Reference proteome</keyword>